<proteinExistence type="predicted"/>
<dbReference type="PANTHER" id="PTHR32385:SF15">
    <property type="entry name" value="INOSITOL PHOSPHOCERAMIDE MANNOSYLTRANSFERASE 1"/>
    <property type="match status" value="1"/>
</dbReference>
<dbReference type="SUPFAM" id="SSF53448">
    <property type="entry name" value="Nucleotide-diphospho-sugar transferases"/>
    <property type="match status" value="1"/>
</dbReference>
<evidence type="ECO:0008006" key="5">
    <source>
        <dbReference type="Google" id="ProtNLM"/>
    </source>
</evidence>
<keyword evidence="2" id="KW-0812">Transmembrane</keyword>
<keyword evidence="2" id="KW-0472">Membrane</keyword>
<feature type="transmembrane region" description="Helical" evidence="2">
    <location>
        <begin position="22"/>
        <end position="39"/>
    </location>
</feature>
<dbReference type="Pfam" id="PF04488">
    <property type="entry name" value="Gly_transf_sug"/>
    <property type="match status" value="1"/>
</dbReference>
<reference evidence="3 4" key="1">
    <citation type="journal article" date="2018" name="Nat. Biotechnol.">
        <title>A standardized bacterial taxonomy based on genome phylogeny substantially revises the tree of life.</title>
        <authorList>
            <person name="Parks D.H."/>
            <person name="Chuvochina M."/>
            <person name="Waite D.W."/>
            <person name="Rinke C."/>
            <person name="Skarshewski A."/>
            <person name="Chaumeil P.A."/>
            <person name="Hugenholtz P."/>
        </authorList>
    </citation>
    <scope>NUCLEOTIDE SEQUENCE [LARGE SCALE GENOMIC DNA]</scope>
    <source>
        <strain evidence="3">UBA11728</strain>
    </source>
</reference>
<dbReference type="PANTHER" id="PTHR32385">
    <property type="entry name" value="MANNOSYL PHOSPHORYLINOSITOL CERAMIDE SYNTHASE"/>
    <property type="match status" value="1"/>
</dbReference>
<dbReference type="Proteomes" id="UP000262969">
    <property type="component" value="Unassembled WGS sequence"/>
</dbReference>
<dbReference type="InterPro" id="IPR007577">
    <property type="entry name" value="GlycoTrfase_DXD_sugar-bd_CS"/>
</dbReference>
<sequence length="377" mass="43972">MILRNSDYVALVKRMKENNSKVIVYGAGMVGQIIVPYLVREYNLYNLIDCFIDMDKRKNGQKVVIDNYSYEIRTPDYLESSKENLILLITNSRFIPVVRFLDSIGALNDAEGYIIPMMQIHAIDNEEPIHIERINEIEIIPRKIHYCWFGGKEIPEFLQNCINSWKELCPDYEIIEWNESNYDVNKHKFTKEAFEQKKYGFVTDVARLDILYENGGIYLDTDVTLIKNLDDCLYQQGFVGVEKWGNVNTGGGCGFMKQHPMLKQMLDHRVHFSFVMEDESLNMDTNGIYETNIFLAKGFKPNNSMQIIGGVTVYPPYINHPYDYMSGEMHIKDSTVSIHHFNGGWMKEDDLLNRKKTQDEYKNIVERIDRTEQEIDG</sequence>
<dbReference type="GO" id="GO:0051999">
    <property type="term" value="P:mannosyl-inositol phosphorylceramide biosynthetic process"/>
    <property type="evidence" value="ECO:0007669"/>
    <property type="project" value="TreeGrafter"/>
</dbReference>
<dbReference type="GO" id="GO:0016020">
    <property type="term" value="C:membrane"/>
    <property type="evidence" value="ECO:0007669"/>
    <property type="project" value="GOC"/>
</dbReference>
<dbReference type="GO" id="GO:0000030">
    <property type="term" value="F:mannosyltransferase activity"/>
    <property type="evidence" value="ECO:0007669"/>
    <property type="project" value="TreeGrafter"/>
</dbReference>
<dbReference type="InterPro" id="IPR029044">
    <property type="entry name" value="Nucleotide-diphossugar_trans"/>
</dbReference>
<evidence type="ECO:0000313" key="3">
    <source>
        <dbReference type="EMBL" id="HCL00889.1"/>
    </source>
</evidence>
<dbReference type="EMBL" id="DPVV01000021">
    <property type="protein sequence ID" value="HCL00889.1"/>
    <property type="molecule type" value="Genomic_DNA"/>
</dbReference>
<accession>A0A3D2X155</accession>
<dbReference type="Gene3D" id="3.90.550.20">
    <property type="match status" value="1"/>
</dbReference>
<protein>
    <recommendedName>
        <fullName evidence="5">Glycosyl transferase</fullName>
    </recommendedName>
</protein>
<dbReference type="InterPro" id="IPR051706">
    <property type="entry name" value="Glycosyltransferase_domain"/>
</dbReference>
<comment type="caution">
    <text evidence="3">The sequence shown here is derived from an EMBL/GenBank/DDBJ whole genome shotgun (WGS) entry which is preliminary data.</text>
</comment>
<gene>
    <name evidence="3" type="ORF">DHW61_00440</name>
</gene>
<dbReference type="AlphaFoldDB" id="A0A3D2X155"/>
<evidence type="ECO:0000313" key="4">
    <source>
        <dbReference type="Proteomes" id="UP000262969"/>
    </source>
</evidence>
<evidence type="ECO:0000256" key="1">
    <source>
        <dbReference type="ARBA" id="ARBA00022679"/>
    </source>
</evidence>
<keyword evidence="2" id="KW-1133">Transmembrane helix</keyword>
<name>A0A3D2X155_9FIRM</name>
<organism evidence="3 4">
    <name type="scientific">Lachnoclostridium phytofermentans</name>
    <dbReference type="NCBI Taxonomy" id="66219"/>
    <lineage>
        <taxon>Bacteria</taxon>
        <taxon>Bacillati</taxon>
        <taxon>Bacillota</taxon>
        <taxon>Clostridia</taxon>
        <taxon>Lachnospirales</taxon>
        <taxon>Lachnospiraceae</taxon>
    </lineage>
</organism>
<evidence type="ECO:0000256" key="2">
    <source>
        <dbReference type="SAM" id="Phobius"/>
    </source>
</evidence>
<keyword evidence="1" id="KW-0808">Transferase</keyword>